<organism evidence="1 2">
    <name type="scientific">Planosporangium thailandense</name>
    <dbReference type="NCBI Taxonomy" id="765197"/>
    <lineage>
        <taxon>Bacteria</taxon>
        <taxon>Bacillati</taxon>
        <taxon>Actinomycetota</taxon>
        <taxon>Actinomycetes</taxon>
        <taxon>Micromonosporales</taxon>
        <taxon>Micromonosporaceae</taxon>
        <taxon>Planosporangium</taxon>
    </lineage>
</organism>
<sequence length="49" mass="5283">MAGTSYRSLRRLVGVVVCLLLAASMLTASSVVGTLLRKPFRVIQMNLCS</sequence>
<dbReference type="Proteomes" id="UP000722989">
    <property type="component" value="Unassembled WGS sequence"/>
</dbReference>
<proteinExistence type="predicted"/>
<keyword evidence="2" id="KW-1185">Reference proteome</keyword>
<evidence type="ECO:0000313" key="1">
    <source>
        <dbReference type="EMBL" id="NJC74078.1"/>
    </source>
</evidence>
<accession>A0ABX0Y9K1</accession>
<gene>
    <name evidence="1" type="ORF">HC031_30835</name>
</gene>
<dbReference type="RefSeq" id="WP_167928981.1">
    <property type="nucleotide sequence ID" value="NZ_JAATVY010000044.1"/>
</dbReference>
<comment type="caution">
    <text evidence="1">The sequence shown here is derived from an EMBL/GenBank/DDBJ whole genome shotgun (WGS) entry which is preliminary data.</text>
</comment>
<dbReference type="EMBL" id="JAATVY010000044">
    <property type="protein sequence ID" value="NJC74078.1"/>
    <property type="molecule type" value="Genomic_DNA"/>
</dbReference>
<name>A0ABX0Y9K1_9ACTN</name>
<reference evidence="1 2" key="1">
    <citation type="submission" date="2020-03" db="EMBL/GenBank/DDBJ databases">
        <title>WGS of the type strain of Planosporangium spp.</title>
        <authorList>
            <person name="Thawai C."/>
        </authorList>
    </citation>
    <scope>NUCLEOTIDE SEQUENCE [LARGE SCALE GENOMIC DNA]</scope>
    <source>
        <strain evidence="1 2">TBRC 5610</strain>
    </source>
</reference>
<evidence type="ECO:0000313" key="2">
    <source>
        <dbReference type="Proteomes" id="UP000722989"/>
    </source>
</evidence>
<protein>
    <submittedName>
        <fullName evidence="1">Uncharacterized protein</fullName>
    </submittedName>
</protein>